<keyword evidence="11" id="KW-1185">Reference proteome</keyword>
<evidence type="ECO:0000256" key="1">
    <source>
        <dbReference type="ARBA" id="ARBA00004607"/>
    </source>
</evidence>
<evidence type="ECO:0000256" key="4">
    <source>
        <dbReference type="ARBA" id="ARBA00022701"/>
    </source>
</evidence>
<name>A0A4W4GAW1_ELEEL</name>
<dbReference type="GeneTree" id="ENSGT00390000012935"/>
<evidence type="ECO:0000313" key="10">
    <source>
        <dbReference type="Ensembl" id="ENSEEEP00000034656.2"/>
    </source>
</evidence>
<protein>
    <recommendedName>
        <fullName evidence="7">Centriolar satellite-associated tubulin polyglutamylase complex regulator 1</fullName>
    </recommendedName>
</protein>
<evidence type="ECO:0000256" key="2">
    <source>
        <dbReference type="ARBA" id="ARBA00022490"/>
    </source>
</evidence>
<keyword evidence="2" id="KW-0963">Cytoplasm</keyword>
<evidence type="ECO:0000256" key="8">
    <source>
        <dbReference type="ARBA" id="ARBA00045673"/>
    </source>
</evidence>
<reference evidence="11" key="1">
    <citation type="journal article" date="2014" name="Science">
        <title>Nonhuman genetics. Genomic basis for the convergent evolution of electric organs.</title>
        <authorList>
            <person name="Gallant J.R."/>
            <person name="Traeger L.L."/>
            <person name="Volkening J.D."/>
            <person name="Moffett H."/>
            <person name="Chen P.H."/>
            <person name="Novina C.D."/>
            <person name="Phillips G.N.Jr."/>
            <person name="Anand R."/>
            <person name="Wells G.B."/>
            <person name="Pinch M."/>
            <person name="Guth R."/>
            <person name="Unguez G.A."/>
            <person name="Albert J.S."/>
            <person name="Zakon H.H."/>
            <person name="Samanta M.P."/>
            <person name="Sussman M.R."/>
        </authorList>
    </citation>
    <scope>NUCLEOTIDE SEQUENCE [LARGE SCALE GENOMIC DNA]</scope>
</reference>
<dbReference type="Proteomes" id="UP000314983">
    <property type="component" value="Chromosome 12"/>
</dbReference>
<keyword evidence="5" id="KW-0206">Cytoskeleton</keyword>
<dbReference type="PANTHER" id="PTHR34252:SF1">
    <property type="entry name" value="CENTRIOLAR SATELLITE-ASSOCIATED TUBULIN POLYGLUTAMYLASE COMPLEX REGULATOR 1"/>
    <property type="match status" value="1"/>
</dbReference>
<comment type="similarity">
    <text evidence="6">Belongs to the CSTPP1 family.</text>
</comment>
<proteinExistence type="inferred from homology"/>
<dbReference type="GO" id="GO:0005874">
    <property type="term" value="C:microtubule"/>
    <property type="evidence" value="ECO:0007669"/>
    <property type="project" value="UniProtKB-KW"/>
</dbReference>
<dbReference type="Ensembl" id="ENSEEET00000035060.2">
    <property type="protein sequence ID" value="ENSEEEP00000034656.2"/>
    <property type="gene ID" value="ENSEEEG00000016480.2"/>
</dbReference>
<sequence>MNDKTMNTDRFTLTTDEYLAETDVFFYLHDAVTQLLEHRDEYVRFGVVRYFAEYFASVKDRTHVLFREFGYVKATPRNRAAFIRIFWRCFRQIGKSGDLLTVLEYSSLLQLLCPDFPAELVQNAARIVLMEDAMDCPISFSDFIYSFQIQFYYEEFLESVLVIYDDLLEGKNPNTVIVPTSTLAEPSSGTESVNTSQEGVDSSIFLARIGGLCERFKHKHPSVSAVGEILEVRMRVSYYSFLMALAKHEGVNHHIGALPNRSDLLIDPEMDQELERLVAQVTISPTSNSSGSAAGHKDAPKKASPRKPLRQRHRMDLESDGSTEETDSSEN</sequence>
<feature type="compositionally biased region" description="Basic residues" evidence="9">
    <location>
        <begin position="303"/>
        <end position="313"/>
    </location>
</feature>
<dbReference type="InterPro" id="IPR038968">
    <property type="entry name" value="CSTPP1"/>
</dbReference>
<dbReference type="GO" id="GO:0034451">
    <property type="term" value="C:centriolar satellite"/>
    <property type="evidence" value="ECO:0007669"/>
    <property type="project" value="UniProtKB-SubCell"/>
</dbReference>
<evidence type="ECO:0000256" key="7">
    <source>
        <dbReference type="ARBA" id="ARBA00033769"/>
    </source>
</evidence>
<keyword evidence="4" id="KW-0493">Microtubule</keyword>
<evidence type="ECO:0000256" key="9">
    <source>
        <dbReference type="SAM" id="MobiDB-lite"/>
    </source>
</evidence>
<comment type="function">
    <text evidence="8">Regulator of the tubulin polyglutamylase complex (TPGC) that controls cytoskeletal organization, nuclear shape, and cilium disassembly by balancing microtubule and actin assembly. Regulates the assembly and stability of the TPGC and thereby modulates polyglutamylation of the microtubule, which antagonizes MAP4 binding.</text>
</comment>
<comment type="subcellular location">
    <subcellularLocation>
        <location evidence="1">Cytoplasm</location>
        <location evidence="1">Cytoskeleton</location>
        <location evidence="1">Microtubule organizing center</location>
        <location evidence="1">Centrosome</location>
        <location evidence="1">Centriolar satellite</location>
    </subcellularLocation>
</comment>
<reference evidence="10" key="3">
    <citation type="submission" date="2020-05" db="EMBL/GenBank/DDBJ databases">
        <title>Electrophorus electricus (electric eel) genome, fEleEle1, primary haplotype.</title>
        <authorList>
            <person name="Myers G."/>
            <person name="Meyer A."/>
            <person name="Fedrigo O."/>
            <person name="Formenti G."/>
            <person name="Rhie A."/>
            <person name="Tracey A."/>
            <person name="Sims Y."/>
            <person name="Jarvis E.D."/>
        </authorList>
    </citation>
    <scope>NUCLEOTIDE SEQUENCE [LARGE SCALE GENOMIC DNA]</scope>
</reference>
<evidence type="ECO:0000313" key="11">
    <source>
        <dbReference type="Proteomes" id="UP000314983"/>
    </source>
</evidence>
<dbReference type="CDD" id="cd22959">
    <property type="entry name" value="DD_C11orf49"/>
    <property type="match status" value="1"/>
</dbReference>
<keyword evidence="3" id="KW-0597">Phosphoprotein</keyword>
<evidence type="ECO:0000256" key="5">
    <source>
        <dbReference type="ARBA" id="ARBA00023212"/>
    </source>
</evidence>
<feature type="compositionally biased region" description="Acidic residues" evidence="9">
    <location>
        <begin position="318"/>
        <end position="331"/>
    </location>
</feature>
<gene>
    <name evidence="10" type="primary">C11orf49</name>
</gene>
<organism evidence="10 11">
    <name type="scientific">Electrophorus electricus</name>
    <name type="common">Electric eel</name>
    <name type="synonym">Gymnotus electricus</name>
    <dbReference type="NCBI Taxonomy" id="8005"/>
    <lineage>
        <taxon>Eukaryota</taxon>
        <taxon>Metazoa</taxon>
        <taxon>Chordata</taxon>
        <taxon>Craniata</taxon>
        <taxon>Vertebrata</taxon>
        <taxon>Euteleostomi</taxon>
        <taxon>Actinopterygii</taxon>
        <taxon>Neopterygii</taxon>
        <taxon>Teleostei</taxon>
        <taxon>Ostariophysi</taxon>
        <taxon>Gymnotiformes</taxon>
        <taxon>Gymnotoidei</taxon>
        <taxon>Gymnotidae</taxon>
        <taxon>Electrophorus</taxon>
    </lineage>
</organism>
<dbReference type="AlphaFoldDB" id="A0A4W4GAW1"/>
<evidence type="ECO:0000256" key="3">
    <source>
        <dbReference type="ARBA" id="ARBA00022553"/>
    </source>
</evidence>
<dbReference type="PANTHER" id="PTHR34252">
    <property type="entry name" value="UPF0705 PROTEIN C11ORF49"/>
    <property type="match status" value="1"/>
</dbReference>
<reference evidence="11" key="2">
    <citation type="journal article" date="2017" name="Sci. Adv.">
        <title>A tail of two voltages: Proteomic comparison of the three electric organs of the electric eel.</title>
        <authorList>
            <person name="Traeger L.L."/>
            <person name="Sabat G."/>
            <person name="Barrett-Wilt G.A."/>
            <person name="Wells G.B."/>
            <person name="Sussman M.R."/>
        </authorList>
    </citation>
    <scope>NUCLEOTIDE SEQUENCE [LARGE SCALE GENOMIC DNA]</scope>
</reference>
<reference evidence="10" key="4">
    <citation type="submission" date="2025-08" db="UniProtKB">
        <authorList>
            <consortium name="Ensembl"/>
        </authorList>
    </citation>
    <scope>IDENTIFICATION</scope>
</reference>
<accession>A0A4W4GAW1</accession>
<feature type="region of interest" description="Disordered" evidence="9">
    <location>
        <begin position="284"/>
        <end position="331"/>
    </location>
</feature>
<reference evidence="10" key="5">
    <citation type="submission" date="2025-09" db="UniProtKB">
        <authorList>
            <consortium name="Ensembl"/>
        </authorList>
    </citation>
    <scope>IDENTIFICATION</scope>
</reference>
<evidence type="ECO:0000256" key="6">
    <source>
        <dbReference type="ARBA" id="ARBA00033750"/>
    </source>
</evidence>